<dbReference type="EMBL" id="CAXLJM020000096">
    <property type="protein sequence ID" value="CAL8133129.1"/>
    <property type="molecule type" value="Genomic_DNA"/>
</dbReference>
<accession>A0ABP1RQD4</accession>
<feature type="compositionally biased region" description="Low complexity" evidence="1">
    <location>
        <begin position="389"/>
        <end position="433"/>
    </location>
</feature>
<dbReference type="Proteomes" id="UP001642540">
    <property type="component" value="Unassembled WGS sequence"/>
</dbReference>
<name>A0ABP1RQD4_9HEXA</name>
<comment type="caution">
    <text evidence="2">The sequence shown here is derived from an EMBL/GenBank/DDBJ whole genome shotgun (WGS) entry which is preliminary data.</text>
</comment>
<proteinExistence type="predicted"/>
<feature type="compositionally biased region" description="Basic and acidic residues" evidence="1">
    <location>
        <begin position="462"/>
        <end position="486"/>
    </location>
</feature>
<sequence length="631" mass="69221">MSNSGGRSGEGEGGGGGAQGDGAGADMNFPPRFVSDSAKSTFKYLKKVEVSTPFAFQLIPPEDKEEKSELFKKIRLAGGTIHPGVDVEAYVPGHENEDIRVPLDTYSSAFVYRCILNKNRGLPLPHPWKYLIPSGASIFGFYDARKILREEMEWEDVGKLVFPPKDKRITAQQWLAELRRQQAKLQMTTAPPPPSDDSLPSQNLNLSNGGDLNDSVGSSHNQRNSHRKRSREPEKDDNTKETEKTDNYRQQTIPLKNKDAAQPISSPASTFVAITTSSNGIQVSPPATPSSSKALSPSQVKIQVQAVKLGSSTSPPKNPSELRIEFERAAPPKPKNQSSSTTTGSTSRIVPPSPKKSKTDSTSRSNAMALTKGGNDTKSLRNKEKPPETETTSLSPSSKPHSSSAKLNGSVSASAPSSSASSSTSGNGRESSSPPKARLGKVVAVAGPKSRRYGPKPVPPPARDDGWVNCDDKNESSDDESVHFSDKSSSSLKTRLGKVVAVSGPKRRRNRNRRDSKVNVKPKPKLKPYLERLYSVEEGQRLLDLICHHNAYIYVHGLKFWKLVEGSKKFQDRTYQSLKDHFHKIVVRALTSKKTRDASIFKIDPENLKKLKVGLQNKINKHHNMCPDFEI</sequence>
<evidence type="ECO:0000313" key="3">
    <source>
        <dbReference type="Proteomes" id="UP001642540"/>
    </source>
</evidence>
<feature type="compositionally biased region" description="Low complexity" evidence="1">
    <location>
        <begin position="196"/>
        <end position="215"/>
    </location>
</feature>
<keyword evidence="3" id="KW-1185">Reference proteome</keyword>
<feature type="compositionally biased region" description="Basic and acidic residues" evidence="1">
    <location>
        <begin position="231"/>
        <end position="247"/>
    </location>
</feature>
<feature type="region of interest" description="Disordered" evidence="1">
    <location>
        <begin position="1"/>
        <end position="30"/>
    </location>
</feature>
<protein>
    <recommendedName>
        <fullName evidence="4">Telomeric repeat-binding factor 2-interacting protein 1</fullName>
    </recommendedName>
</protein>
<feature type="region of interest" description="Disordered" evidence="1">
    <location>
        <begin position="184"/>
        <end position="264"/>
    </location>
</feature>
<evidence type="ECO:0000256" key="1">
    <source>
        <dbReference type="SAM" id="MobiDB-lite"/>
    </source>
</evidence>
<organism evidence="2 3">
    <name type="scientific">Orchesella dallaii</name>
    <dbReference type="NCBI Taxonomy" id="48710"/>
    <lineage>
        <taxon>Eukaryota</taxon>
        <taxon>Metazoa</taxon>
        <taxon>Ecdysozoa</taxon>
        <taxon>Arthropoda</taxon>
        <taxon>Hexapoda</taxon>
        <taxon>Collembola</taxon>
        <taxon>Entomobryomorpha</taxon>
        <taxon>Entomobryoidea</taxon>
        <taxon>Orchesellidae</taxon>
        <taxon>Orchesellinae</taxon>
        <taxon>Orchesella</taxon>
    </lineage>
</organism>
<evidence type="ECO:0000313" key="2">
    <source>
        <dbReference type="EMBL" id="CAL8133129.1"/>
    </source>
</evidence>
<gene>
    <name evidence="2" type="ORF">ODALV1_LOCUS24922</name>
</gene>
<feature type="region of interest" description="Disordered" evidence="1">
    <location>
        <begin position="307"/>
        <end position="522"/>
    </location>
</feature>
<feature type="compositionally biased region" description="Basic and acidic residues" evidence="1">
    <location>
        <begin position="320"/>
        <end position="330"/>
    </location>
</feature>
<reference evidence="2 3" key="1">
    <citation type="submission" date="2024-08" db="EMBL/GenBank/DDBJ databases">
        <authorList>
            <person name="Cucini C."/>
            <person name="Frati F."/>
        </authorList>
    </citation>
    <scope>NUCLEOTIDE SEQUENCE [LARGE SCALE GENOMIC DNA]</scope>
</reference>
<feature type="compositionally biased region" description="Gly residues" evidence="1">
    <location>
        <begin position="1"/>
        <end position="23"/>
    </location>
</feature>
<feature type="compositionally biased region" description="Basic and acidic residues" evidence="1">
    <location>
        <begin position="378"/>
        <end position="388"/>
    </location>
</feature>
<evidence type="ECO:0008006" key="4">
    <source>
        <dbReference type="Google" id="ProtNLM"/>
    </source>
</evidence>
<feature type="compositionally biased region" description="Low complexity" evidence="1">
    <location>
        <begin position="338"/>
        <end position="347"/>
    </location>
</feature>